<dbReference type="Pfam" id="PF00700">
    <property type="entry name" value="Flagellin_C"/>
    <property type="match status" value="1"/>
</dbReference>
<dbReference type="InterPro" id="IPR046358">
    <property type="entry name" value="Flagellin_C"/>
</dbReference>
<dbReference type="Proteomes" id="UP000340077">
    <property type="component" value="Unassembled WGS sequence"/>
</dbReference>
<feature type="coiled-coil region" evidence="5">
    <location>
        <begin position="75"/>
        <end position="129"/>
    </location>
</feature>
<sequence>MPQVINTNIASLNAQRNLNASQGQANVALERLSSGLRINSAKDDAAGLAISERFQSQIAGLNQAQRNANDGISLAQTAEGAMDEITNNLQRIRELAVQSANATNSPSDRQALNQEVQQRIEEINRIAAQTSFNGLKVLDGTFDTQTFQVGANTGETIAISGLDSRGSQIGSVLKETAGLSSDVIGPGEAATTDLNVSTLDFTTDLTITGTIGGEDVSIAAASYADADALATALQTEIQNGGGDLAEVTVTVDGNTLTITNPTSTDFPVTSFSISDASGVAGNTADNTGGGTNIAGAGGTDTIDVSGLDFTNGGTITFGGVDYPITAGSDFDDVAAELQAQLQANEDPDLTVANAGGTLTITNGGAATPADDVDPGTITIEDGTGTPNNSIGGALASIDGAEDLTLGQSFANGDTYNFEVDINGDVFTFEGMGSLSDIVSQINAQSTQTGIRANLNSDNDEIIFSSQFGEAFDITIDADIDGDGIFGGVDDYNQPVNATIAADTYAVTGVDISTRDGADLAMISVDYAIDTINGYRAELGAVQNRFESTIANLATTSENLSASNSRIRDADFAAESAELARTQVLQQAGLSVLAQANARPQQVLQLLQG</sequence>
<evidence type="ECO:0000259" key="6">
    <source>
        <dbReference type="Pfam" id="PF00669"/>
    </source>
</evidence>
<dbReference type="GO" id="GO:0005576">
    <property type="term" value="C:extracellular region"/>
    <property type="evidence" value="ECO:0007669"/>
    <property type="project" value="UniProtKB-SubCell"/>
</dbReference>
<dbReference type="GO" id="GO:0009288">
    <property type="term" value="C:bacterial-type flagellum"/>
    <property type="evidence" value="ECO:0007669"/>
    <property type="project" value="UniProtKB-SubCell"/>
</dbReference>
<reference evidence="8 9" key="1">
    <citation type="journal article" date="2019" name="J. Gen. Appl. Microbiol.">
        <title>Aerobic degradation of cis-dichloroethene by the marine bacterium Marinobacter salsuginis strain 5N-3.</title>
        <authorList>
            <person name="Inoue Y."/>
            <person name="Fukunaga Y."/>
            <person name="Katsumata H."/>
            <person name="Ohji S."/>
            <person name="Hosoyama A."/>
            <person name="Mori K."/>
            <person name="Ando K."/>
        </authorList>
    </citation>
    <scope>NUCLEOTIDE SEQUENCE [LARGE SCALE GENOMIC DNA]</scope>
    <source>
        <strain evidence="8 9">5N-3</strain>
    </source>
</reference>
<dbReference type="InterPro" id="IPR010810">
    <property type="entry name" value="Flagellin_hook_IN_motif"/>
</dbReference>
<keyword evidence="9" id="KW-1185">Reference proteome</keyword>
<comment type="similarity">
    <text evidence="1 4">Belongs to the bacterial flagellin family.</text>
</comment>
<dbReference type="Gene3D" id="3.30.70.2120">
    <property type="match status" value="1"/>
</dbReference>
<dbReference type="PANTHER" id="PTHR42792:SF2">
    <property type="entry name" value="FLAGELLIN"/>
    <property type="match status" value="1"/>
</dbReference>
<evidence type="ECO:0000313" key="8">
    <source>
        <dbReference type="EMBL" id="GBO83140.1"/>
    </source>
</evidence>
<dbReference type="Gene3D" id="6.10.10.10">
    <property type="entry name" value="Flagellar export chaperone, C-terminal domain"/>
    <property type="match status" value="1"/>
</dbReference>
<dbReference type="InterPro" id="IPR001029">
    <property type="entry name" value="Flagellin_N"/>
</dbReference>
<name>A0A5M3PJR4_9GAMM</name>
<proteinExistence type="inferred from homology"/>
<dbReference type="AlphaFoldDB" id="A0A5M3PJR4"/>
<dbReference type="Gene3D" id="1.20.1330.10">
    <property type="entry name" value="f41 fragment of flagellin, N-terminal domain"/>
    <property type="match status" value="2"/>
</dbReference>
<dbReference type="Pfam" id="PF07196">
    <property type="entry name" value="Flagellin_IN"/>
    <property type="match status" value="1"/>
</dbReference>
<gene>
    <name evidence="8" type="primary">fliC_2</name>
    <name evidence="8" type="ORF">MS5N3_05910</name>
</gene>
<dbReference type="PANTHER" id="PTHR42792">
    <property type="entry name" value="FLAGELLIN"/>
    <property type="match status" value="1"/>
</dbReference>
<comment type="subcellular location">
    <subcellularLocation>
        <location evidence="4">Secreted</location>
    </subcellularLocation>
    <subcellularLocation>
        <location evidence="4">Bacterial flagellum</location>
    </subcellularLocation>
</comment>
<evidence type="ECO:0000259" key="7">
    <source>
        <dbReference type="Pfam" id="PF00700"/>
    </source>
</evidence>
<keyword evidence="8" id="KW-0969">Cilium</keyword>
<evidence type="ECO:0000256" key="4">
    <source>
        <dbReference type="RuleBase" id="RU362073"/>
    </source>
</evidence>
<dbReference type="EMBL" id="BGZH01000001">
    <property type="protein sequence ID" value="GBO83140.1"/>
    <property type="molecule type" value="Genomic_DNA"/>
</dbReference>
<accession>A0A5M3PJR4</accession>
<dbReference type="SUPFAM" id="SSF64518">
    <property type="entry name" value="Phase 1 flagellin"/>
    <property type="match status" value="1"/>
</dbReference>
<feature type="domain" description="Flagellin C-terminal" evidence="7">
    <location>
        <begin position="524"/>
        <end position="606"/>
    </location>
</feature>
<comment type="caution">
    <text evidence="8">The sequence shown here is derived from an EMBL/GenBank/DDBJ whole genome shotgun (WGS) entry which is preliminary data.</text>
</comment>
<keyword evidence="3 4" id="KW-0975">Bacterial flagellum</keyword>
<keyword evidence="8" id="KW-0966">Cell projection</keyword>
<evidence type="ECO:0000256" key="5">
    <source>
        <dbReference type="SAM" id="Coils"/>
    </source>
</evidence>
<dbReference type="InterPro" id="IPR042187">
    <property type="entry name" value="Flagellin_C_sub2"/>
</dbReference>
<dbReference type="InterPro" id="IPR001492">
    <property type="entry name" value="Flagellin"/>
</dbReference>
<evidence type="ECO:0000256" key="3">
    <source>
        <dbReference type="ARBA" id="ARBA00023143"/>
    </source>
</evidence>
<comment type="function">
    <text evidence="4">Flagellin is the subunit protein which polymerizes to form the filaments of bacterial flagella.</text>
</comment>
<evidence type="ECO:0000256" key="2">
    <source>
        <dbReference type="ARBA" id="ARBA00022525"/>
    </source>
</evidence>
<keyword evidence="8" id="KW-0282">Flagellum</keyword>
<dbReference type="RefSeq" id="WP_153633649.1">
    <property type="nucleotide sequence ID" value="NZ_BGZH01000001.1"/>
</dbReference>
<dbReference type="PRINTS" id="PR00207">
    <property type="entry name" value="FLAGELLIN"/>
</dbReference>
<feature type="domain" description="Flagellin N-terminal" evidence="6">
    <location>
        <begin position="5"/>
        <end position="142"/>
    </location>
</feature>
<dbReference type="Pfam" id="PF00669">
    <property type="entry name" value="Flagellin_N"/>
    <property type="match status" value="1"/>
</dbReference>
<evidence type="ECO:0000256" key="1">
    <source>
        <dbReference type="ARBA" id="ARBA00005709"/>
    </source>
</evidence>
<keyword evidence="5" id="KW-0175">Coiled coil</keyword>
<protein>
    <recommendedName>
        <fullName evidence="4">Flagellin</fullName>
    </recommendedName>
</protein>
<dbReference type="GO" id="GO:0005198">
    <property type="term" value="F:structural molecule activity"/>
    <property type="evidence" value="ECO:0007669"/>
    <property type="project" value="UniProtKB-UniRule"/>
</dbReference>
<evidence type="ECO:0000313" key="9">
    <source>
        <dbReference type="Proteomes" id="UP000340077"/>
    </source>
</evidence>
<keyword evidence="2 4" id="KW-0964">Secreted</keyword>
<organism evidence="8 9">
    <name type="scientific">Marinobacter salsuginis</name>
    <dbReference type="NCBI Taxonomy" id="418719"/>
    <lineage>
        <taxon>Bacteria</taxon>
        <taxon>Pseudomonadati</taxon>
        <taxon>Pseudomonadota</taxon>
        <taxon>Gammaproteobacteria</taxon>
        <taxon>Pseudomonadales</taxon>
        <taxon>Marinobacteraceae</taxon>
        <taxon>Marinobacter</taxon>
    </lineage>
</organism>